<evidence type="ECO:0000313" key="4">
    <source>
        <dbReference type="EMBL" id="BBH18176.1"/>
    </source>
</evidence>
<accession>A0A3G9III9</accession>
<dbReference type="RefSeq" id="WP_125569516.1">
    <property type="nucleotide sequence ID" value="NZ_AP019307.1"/>
</dbReference>
<organism evidence="4 5">
    <name type="scientific">Nocardioides baekrokdamisoli</name>
    <dbReference type="NCBI Taxonomy" id="1804624"/>
    <lineage>
        <taxon>Bacteria</taxon>
        <taxon>Bacillati</taxon>
        <taxon>Actinomycetota</taxon>
        <taxon>Actinomycetes</taxon>
        <taxon>Propionibacteriales</taxon>
        <taxon>Nocardioidaceae</taxon>
        <taxon>Nocardioides</taxon>
    </lineage>
</organism>
<dbReference type="SMART" id="SM00563">
    <property type="entry name" value="PlsC"/>
    <property type="match status" value="1"/>
</dbReference>
<feature type="domain" description="Phospholipid/glycerol acyltransferase" evidence="3">
    <location>
        <begin position="46"/>
        <end position="162"/>
    </location>
</feature>
<dbReference type="InterPro" id="IPR002123">
    <property type="entry name" value="Plipid/glycerol_acylTrfase"/>
</dbReference>
<dbReference type="SUPFAM" id="SSF69593">
    <property type="entry name" value="Glycerol-3-phosphate (1)-acyltransferase"/>
    <property type="match status" value="1"/>
</dbReference>
<gene>
    <name evidence="4" type="ORF">Back2_24630</name>
</gene>
<dbReference type="GO" id="GO:0006654">
    <property type="term" value="P:phosphatidic acid biosynthetic process"/>
    <property type="evidence" value="ECO:0007669"/>
    <property type="project" value="TreeGrafter"/>
</dbReference>
<dbReference type="GO" id="GO:0003841">
    <property type="term" value="F:1-acylglycerol-3-phosphate O-acyltransferase activity"/>
    <property type="evidence" value="ECO:0007669"/>
    <property type="project" value="TreeGrafter"/>
</dbReference>
<dbReference type="Proteomes" id="UP000271573">
    <property type="component" value="Chromosome"/>
</dbReference>
<evidence type="ECO:0000256" key="1">
    <source>
        <dbReference type="ARBA" id="ARBA00022679"/>
    </source>
</evidence>
<evidence type="ECO:0000313" key="5">
    <source>
        <dbReference type="Proteomes" id="UP000271573"/>
    </source>
</evidence>
<dbReference type="OrthoDB" id="9806008at2"/>
<dbReference type="Pfam" id="PF01553">
    <property type="entry name" value="Acyltransferase"/>
    <property type="match status" value="1"/>
</dbReference>
<protein>
    <submittedName>
        <fullName evidence="4">1-acyl-sn-glycerol-3-phosphate acyltransferase</fullName>
    </submittedName>
</protein>
<dbReference type="GO" id="GO:0005886">
    <property type="term" value="C:plasma membrane"/>
    <property type="evidence" value="ECO:0007669"/>
    <property type="project" value="TreeGrafter"/>
</dbReference>
<keyword evidence="5" id="KW-1185">Reference proteome</keyword>
<keyword evidence="2 4" id="KW-0012">Acyltransferase</keyword>
<evidence type="ECO:0000259" key="3">
    <source>
        <dbReference type="SMART" id="SM00563"/>
    </source>
</evidence>
<reference evidence="4 5" key="1">
    <citation type="submission" date="2018-11" db="EMBL/GenBank/DDBJ databases">
        <title>Complete genome sequence of Nocardioides baekrokdamisoli strain KCTC 39748.</title>
        <authorList>
            <person name="Kang S.W."/>
            <person name="Lee K.C."/>
            <person name="Kim K.K."/>
            <person name="Kim J.S."/>
            <person name="Kim D.S."/>
            <person name="Ko S.H."/>
            <person name="Yang S.H."/>
            <person name="Shin Y.K."/>
            <person name="Lee J.S."/>
        </authorList>
    </citation>
    <scope>NUCLEOTIDE SEQUENCE [LARGE SCALE GENOMIC DNA]</scope>
    <source>
        <strain evidence="4 5">KCTC 39748</strain>
    </source>
</reference>
<dbReference type="PANTHER" id="PTHR10434:SF55">
    <property type="entry name" value="POSSIBLE ACYLTRANSFERASE"/>
    <property type="match status" value="1"/>
</dbReference>
<keyword evidence="1 4" id="KW-0808">Transferase</keyword>
<dbReference type="CDD" id="cd07989">
    <property type="entry name" value="LPLAT_AGPAT-like"/>
    <property type="match status" value="1"/>
</dbReference>
<dbReference type="AlphaFoldDB" id="A0A3G9III9"/>
<evidence type="ECO:0000256" key="2">
    <source>
        <dbReference type="ARBA" id="ARBA00023315"/>
    </source>
</evidence>
<dbReference type="PANTHER" id="PTHR10434">
    <property type="entry name" value="1-ACYL-SN-GLYCEROL-3-PHOSPHATE ACYLTRANSFERASE"/>
    <property type="match status" value="1"/>
</dbReference>
<sequence>MGKFRKLNRRPNWAWSFAVAILLVPLRTLTKRDWRNADRIPADGGAIIAINHVSHVDPLTAAHLTYEWGRQSHYLAKAALFRGRLGTFLRAAGQIPVDRSSGGADALSEAIAAVNAGELVVVYIEGSITKDPTGWPMVPKTGAARLALATGAPVIPVGQWGAQEILPAYSNKPKLFPRKTVHINVGEPMNLAGIADDAEGVHRATDLIMGEIVALVEDLRGEKAPAERFDPIAHGMRATGNPNKD</sequence>
<proteinExistence type="predicted"/>
<dbReference type="KEGG" id="nbe:Back2_24630"/>
<dbReference type="EMBL" id="AP019307">
    <property type="protein sequence ID" value="BBH18176.1"/>
    <property type="molecule type" value="Genomic_DNA"/>
</dbReference>
<name>A0A3G9III9_9ACTN</name>